<dbReference type="Proteomes" id="UP000178666">
    <property type="component" value="Chromosome"/>
</dbReference>
<dbReference type="AlphaFoldDB" id="A0AAC8YDF8"/>
<reference evidence="2 4" key="1">
    <citation type="journal article" date="2016" name="Plant Dis.">
        <title>Improved production of propionic acid using genome shuffling.</title>
        <authorList>
            <person name="Luna-Flores C.H."/>
            <person name="Palfreyman R.W."/>
            <person name="Kromer J.O."/>
            <person name="Nielsen L.K."/>
            <person name="Marcellin E."/>
        </authorList>
    </citation>
    <scope>NUCLEOTIDE SEQUENCE [LARGE SCALE GENOMIC DNA]</scope>
    <source>
        <strain evidence="2 4">F3E8</strain>
    </source>
</reference>
<proteinExistence type="predicted"/>
<evidence type="ECO:0000313" key="1">
    <source>
        <dbReference type="EMBL" id="AMS04627.1"/>
    </source>
</evidence>
<evidence type="ECO:0000313" key="3">
    <source>
        <dbReference type="Proteomes" id="UP000075221"/>
    </source>
</evidence>
<accession>A0AAC8YDF8</accession>
<reference evidence="1 3" key="2">
    <citation type="submission" date="2016-02" db="EMBL/GenBank/DDBJ databases">
        <title>Complete Genome Sequence of Propionibacterium acidipropionici ATCC 55737.</title>
        <authorList>
            <person name="Luna Flores C.H."/>
            <person name="Nielsen L.K."/>
            <person name="Marcellin E."/>
        </authorList>
    </citation>
    <scope>NUCLEOTIDE SEQUENCE [LARGE SCALE GENOMIC DNA]</scope>
    <source>
        <strain evidence="1 3">ATCC 55737</strain>
    </source>
</reference>
<sequence length="276" mass="29855">MTDSTNPTGLDFTNVASQIVTVTPKTAEAWLSRNTSNRAISSSQVKQYCADMAQGRWLFTGQAIVFDRDGVLRDGQHRLLAQARLGLTIDWNVITGTDPAAQDVIDIGRVRTIANQLQLHGQKDGAFIGSIARLDLIYGGIASPSKPQILAHVNENVGALETASLTSKRISSALKSGSTSAFGVAHFHMSAISQSLADEFAKALMDGAAMYTGNPILTVRNQLLRKNPKEFRAEAERVALVDTLHRAWNYWLVGKSVKTIATPKSRVQLISPEAVA</sequence>
<organism evidence="1 3">
    <name type="scientific">Acidipropionibacterium acidipropionici</name>
    <dbReference type="NCBI Taxonomy" id="1748"/>
    <lineage>
        <taxon>Bacteria</taxon>
        <taxon>Bacillati</taxon>
        <taxon>Actinomycetota</taxon>
        <taxon>Actinomycetes</taxon>
        <taxon>Propionibacteriales</taxon>
        <taxon>Propionibacteriaceae</taxon>
        <taxon>Acidipropionibacterium</taxon>
    </lineage>
</organism>
<name>A0AAC8YDF8_9ACTN</name>
<protein>
    <submittedName>
        <fullName evidence="1">Uncharacterized protein</fullName>
    </submittedName>
</protein>
<gene>
    <name evidence="2" type="ORF">A8L58_04640</name>
    <name evidence="1" type="ORF">AXH35_03175</name>
</gene>
<dbReference type="EMBL" id="CP015970">
    <property type="protein sequence ID" value="AOZ46116.1"/>
    <property type="molecule type" value="Genomic_DNA"/>
</dbReference>
<dbReference type="RefSeq" id="WP_062819043.1">
    <property type="nucleotide sequence ID" value="NZ_CP014352.1"/>
</dbReference>
<keyword evidence="4" id="KW-1185">Reference proteome</keyword>
<dbReference type="Proteomes" id="UP000075221">
    <property type="component" value="Chromosome"/>
</dbReference>
<evidence type="ECO:0000313" key="2">
    <source>
        <dbReference type="EMBL" id="AOZ46116.1"/>
    </source>
</evidence>
<dbReference type="EMBL" id="CP014352">
    <property type="protein sequence ID" value="AMS04627.1"/>
    <property type="molecule type" value="Genomic_DNA"/>
</dbReference>
<evidence type="ECO:0000313" key="4">
    <source>
        <dbReference type="Proteomes" id="UP000178666"/>
    </source>
</evidence>